<accession>A0ABT3QY38</accession>
<protein>
    <submittedName>
        <fullName evidence="1">Uncharacterized protein</fullName>
    </submittedName>
</protein>
<name>A0ABT3QY38_9HYPH</name>
<gene>
    <name evidence="1" type="ORF">ON753_05290</name>
</gene>
<dbReference type="EMBL" id="JAPEVI010000003">
    <property type="protein sequence ID" value="MCX2721822.1"/>
    <property type="molecule type" value="Genomic_DNA"/>
</dbReference>
<dbReference type="Proteomes" id="UP001300261">
    <property type="component" value="Unassembled WGS sequence"/>
</dbReference>
<comment type="caution">
    <text evidence="1">The sequence shown here is derived from an EMBL/GenBank/DDBJ whole genome shotgun (WGS) entry which is preliminary data.</text>
</comment>
<keyword evidence="2" id="KW-1185">Reference proteome</keyword>
<reference evidence="1 2" key="1">
    <citation type="journal article" date="2016" name="Int. J. Syst. Evol. Microbiol.">
        <title>Labrenzia salina sp. nov., isolated from the rhizosphere of the halophyte Arthrocnemum macrostachyum.</title>
        <authorList>
            <person name="Camacho M."/>
            <person name="Redondo-Gomez S."/>
            <person name="Rodriguez-Llorente I."/>
            <person name="Rohde M."/>
            <person name="Sproer C."/>
            <person name="Schumann P."/>
            <person name="Klenk H.P."/>
            <person name="Montero-Calasanz M.D.C."/>
        </authorList>
    </citation>
    <scope>NUCLEOTIDE SEQUENCE [LARGE SCALE GENOMIC DNA]</scope>
    <source>
        <strain evidence="1 2">DSM 29163</strain>
    </source>
</reference>
<dbReference type="RefSeq" id="WP_265961529.1">
    <property type="nucleotide sequence ID" value="NZ_JAPEVI010000003.1"/>
</dbReference>
<sequence length="242" mass="27183">MAGAAFQLPESRLKTFKRCKSIGCTGLFVNLSANGWYQTCGAQAGAARSVSPDHNTDPFSQPQVGARTIHEHLKKLGPGSMADFEDITGWREELAAFERTEEGHTFFNKYSSWDPKNRAPKLPYETAIHLAELYFKHPEIHEALKKSAAWSVYLDANPDFGRDDEGFDELCPWEDNRTIHDFARWYAMKVRFPYDRNNYGTGTALAKAVVNGVLPSLSAPETRAYAEKEHSEDISFSGEGRL</sequence>
<organism evidence="1 2">
    <name type="scientific">Roseibium salinum</name>
    <dbReference type="NCBI Taxonomy" id="1604349"/>
    <lineage>
        <taxon>Bacteria</taxon>
        <taxon>Pseudomonadati</taxon>
        <taxon>Pseudomonadota</taxon>
        <taxon>Alphaproteobacteria</taxon>
        <taxon>Hyphomicrobiales</taxon>
        <taxon>Stappiaceae</taxon>
        <taxon>Roseibium</taxon>
    </lineage>
</organism>
<evidence type="ECO:0000313" key="1">
    <source>
        <dbReference type="EMBL" id="MCX2721822.1"/>
    </source>
</evidence>
<proteinExistence type="predicted"/>
<evidence type="ECO:0000313" key="2">
    <source>
        <dbReference type="Proteomes" id="UP001300261"/>
    </source>
</evidence>